<dbReference type="Proteomes" id="UP000887569">
    <property type="component" value="Unplaced"/>
</dbReference>
<dbReference type="InterPro" id="IPR031481">
    <property type="entry name" value="Glyco_tran_10_N"/>
</dbReference>
<evidence type="ECO:0000259" key="1">
    <source>
        <dbReference type="Pfam" id="PF17039"/>
    </source>
</evidence>
<name>A0A914ZWZ3_PARUN</name>
<feature type="domain" description="Fucosyltransferase N-terminal" evidence="1">
    <location>
        <begin position="43"/>
        <end position="83"/>
    </location>
</feature>
<sequence length="101" mass="11777">MVSRNVSTSARPQAIEVNSQQLQPSSFICEIQIQVICHNPDLRTNQFFVFYLLESPYHSGSALRRIRRDYFNITMTYRYESVVIKWVDGIANDVVSRSNFL</sequence>
<dbReference type="Pfam" id="PF17039">
    <property type="entry name" value="Glyco_tran_10_N"/>
    <property type="match status" value="1"/>
</dbReference>
<reference evidence="3" key="1">
    <citation type="submission" date="2022-11" db="UniProtKB">
        <authorList>
            <consortium name="WormBaseParasite"/>
        </authorList>
    </citation>
    <scope>IDENTIFICATION</scope>
</reference>
<evidence type="ECO:0000313" key="3">
    <source>
        <dbReference type="WBParaSite" id="PgE011_g002_t01"/>
    </source>
</evidence>
<keyword evidence="2" id="KW-1185">Reference proteome</keyword>
<dbReference type="SUPFAM" id="SSF53756">
    <property type="entry name" value="UDP-Glycosyltransferase/glycogen phosphorylase"/>
    <property type="match status" value="1"/>
</dbReference>
<evidence type="ECO:0000313" key="2">
    <source>
        <dbReference type="Proteomes" id="UP000887569"/>
    </source>
</evidence>
<protein>
    <submittedName>
        <fullName evidence="3">Fucosyltransferase N-terminal domain-containing protein</fullName>
    </submittedName>
</protein>
<proteinExistence type="predicted"/>
<organism evidence="2 3">
    <name type="scientific">Parascaris univalens</name>
    <name type="common">Nematode worm</name>
    <dbReference type="NCBI Taxonomy" id="6257"/>
    <lineage>
        <taxon>Eukaryota</taxon>
        <taxon>Metazoa</taxon>
        <taxon>Ecdysozoa</taxon>
        <taxon>Nematoda</taxon>
        <taxon>Chromadorea</taxon>
        <taxon>Rhabditida</taxon>
        <taxon>Spirurina</taxon>
        <taxon>Ascaridomorpha</taxon>
        <taxon>Ascaridoidea</taxon>
        <taxon>Ascarididae</taxon>
        <taxon>Parascaris</taxon>
    </lineage>
</organism>
<dbReference type="AlphaFoldDB" id="A0A914ZWZ3"/>
<dbReference type="WBParaSite" id="PgE011_g002_t01">
    <property type="protein sequence ID" value="PgE011_g002_t01"/>
    <property type="gene ID" value="PgE011_g002"/>
</dbReference>
<accession>A0A914ZWZ3</accession>